<evidence type="ECO:0000256" key="1">
    <source>
        <dbReference type="ARBA" id="ARBA00004141"/>
    </source>
</evidence>
<evidence type="ECO:0000256" key="4">
    <source>
        <dbReference type="ARBA" id="ARBA00022692"/>
    </source>
</evidence>
<keyword evidence="15" id="KW-1185">Reference proteome</keyword>
<dbReference type="PANTHER" id="PTHR11767">
    <property type="entry name" value="INWARD RECTIFIER POTASSIUM CHANNEL"/>
    <property type="match status" value="1"/>
</dbReference>
<proteinExistence type="predicted"/>
<dbReference type="Pfam" id="PF07885">
    <property type="entry name" value="Ion_trans_2"/>
    <property type="match status" value="1"/>
</dbReference>
<evidence type="ECO:0000259" key="13">
    <source>
        <dbReference type="Pfam" id="PF17655"/>
    </source>
</evidence>
<dbReference type="PANTHER" id="PTHR11767:SF102">
    <property type="entry name" value="INWARDLY RECTIFYING POTASSIUM CHANNEL 1, ISOFORM F"/>
    <property type="match status" value="1"/>
</dbReference>
<keyword evidence="8" id="KW-0406">Ion transport</keyword>
<evidence type="ECO:0000313" key="15">
    <source>
        <dbReference type="Proteomes" id="UP000654482"/>
    </source>
</evidence>
<evidence type="ECO:0000256" key="3">
    <source>
        <dbReference type="ARBA" id="ARBA00022538"/>
    </source>
</evidence>
<evidence type="ECO:0000256" key="7">
    <source>
        <dbReference type="ARBA" id="ARBA00022989"/>
    </source>
</evidence>
<dbReference type="GO" id="GO:0005242">
    <property type="term" value="F:inward rectifier potassium channel activity"/>
    <property type="evidence" value="ECO:0007669"/>
    <property type="project" value="InterPro"/>
</dbReference>
<dbReference type="InterPro" id="IPR016449">
    <property type="entry name" value="K_chnl_inward-rec_Kir"/>
</dbReference>
<dbReference type="AlphaFoldDB" id="A0A8J7DWA7"/>
<keyword evidence="5" id="KW-0851">Voltage-gated channel</keyword>
<dbReference type="Pfam" id="PF17655">
    <property type="entry name" value="IRK_C"/>
    <property type="match status" value="1"/>
</dbReference>
<evidence type="ECO:0000259" key="12">
    <source>
        <dbReference type="Pfam" id="PF07885"/>
    </source>
</evidence>
<dbReference type="Gene3D" id="1.10.287.70">
    <property type="match status" value="1"/>
</dbReference>
<gene>
    <name evidence="14" type="ORF">IQ249_10110</name>
</gene>
<evidence type="ECO:0000313" key="14">
    <source>
        <dbReference type="EMBL" id="MBE9116249.1"/>
    </source>
</evidence>
<feature type="transmembrane region" description="Helical" evidence="11">
    <location>
        <begin position="81"/>
        <end position="100"/>
    </location>
</feature>
<feature type="domain" description="Potassium channel" evidence="12">
    <location>
        <begin position="58"/>
        <end position="132"/>
    </location>
</feature>
<dbReference type="RefSeq" id="WP_194029343.1">
    <property type="nucleotide sequence ID" value="NZ_JADEWZ010000012.1"/>
</dbReference>
<keyword evidence="9 11" id="KW-0472">Membrane</keyword>
<dbReference type="GO" id="GO:0034765">
    <property type="term" value="P:regulation of monoatomic ion transmembrane transport"/>
    <property type="evidence" value="ECO:0007669"/>
    <property type="project" value="TreeGrafter"/>
</dbReference>
<dbReference type="Proteomes" id="UP000654482">
    <property type="component" value="Unassembled WGS sequence"/>
</dbReference>
<dbReference type="PRINTS" id="PR01320">
    <property type="entry name" value="KIRCHANNEL"/>
</dbReference>
<evidence type="ECO:0000256" key="9">
    <source>
        <dbReference type="ARBA" id="ARBA00023136"/>
    </source>
</evidence>
<feature type="transmembrane region" description="Helical" evidence="11">
    <location>
        <begin position="47"/>
        <end position="69"/>
    </location>
</feature>
<evidence type="ECO:0000256" key="5">
    <source>
        <dbReference type="ARBA" id="ARBA00022882"/>
    </source>
</evidence>
<keyword evidence="6" id="KW-0630">Potassium</keyword>
<comment type="caution">
    <text evidence="14">The sequence shown here is derived from an EMBL/GenBank/DDBJ whole genome shotgun (WGS) entry which is preliminary data.</text>
</comment>
<keyword evidence="4 11" id="KW-0812">Transmembrane</keyword>
<dbReference type="SUPFAM" id="SSF81296">
    <property type="entry name" value="E set domains"/>
    <property type="match status" value="1"/>
</dbReference>
<protein>
    <submittedName>
        <fullName evidence="14">ATP-sensitive inward rectifier potassium channel 10</fullName>
    </submittedName>
</protein>
<evidence type="ECO:0000256" key="8">
    <source>
        <dbReference type="ARBA" id="ARBA00023065"/>
    </source>
</evidence>
<sequence>MGRVKNKTKSSRTILNLGSIRIVRRGIPAFHWDDLYHILFTLSLPKLLGLLGVTYLAINTLFAFAYLLGGNGIENAHPNSFADAFFFSVQTFATIGYGALYPRTAYINILVVVEVFIGLLGMAMATGLMFARFSMPTARILFSNVAVICPYNGMPMLMFRTANQRSNLIVEAEVNVNLLLPETTPEGHSLRRLYPLKLVRSNTPTFVLSWTIMHPLDETSPLYGRTLESLIADNAQIIVTFNGLDETVKQTMHARHVYLARDILENRRFVDVVTFKGDNDRAIDYEHFHDVVPLQNVEELGGLSG</sequence>
<evidence type="ECO:0000256" key="2">
    <source>
        <dbReference type="ARBA" id="ARBA00022448"/>
    </source>
</evidence>
<dbReference type="InterPro" id="IPR013099">
    <property type="entry name" value="K_chnl_dom"/>
</dbReference>
<dbReference type="InterPro" id="IPR013518">
    <property type="entry name" value="K_chnl_inward-rec_Kir_cyto"/>
</dbReference>
<name>A0A8J7DWA7_9CYAN</name>
<dbReference type="GO" id="GO:0005886">
    <property type="term" value="C:plasma membrane"/>
    <property type="evidence" value="ECO:0007669"/>
    <property type="project" value="TreeGrafter"/>
</dbReference>
<keyword evidence="3" id="KW-0633">Potassium transport</keyword>
<evidence type="ECO:0000256" key="6">
    <source>
        <dbReference type="ARBA" id="ARBA00022958"/>
    </source>
</evidence>
<organism evidence="14 15">
    <name type="scientific">Lusitaniella coriacea LEGE 07157</name>
    <dbReference type="NCBI Taxonomy" id="945747"/>
    <lineage>
        <taxon>Bacteria</taxon>
        <taxon>Bacillati</taxon>
        <taxon>Cyanobacteriota</taxon>
        <taxon>Cyanophyceae</taxon>
        <taxon>Spirulinales</taxon>
        <taxon>Lusitaniellaceae</taxon>
        <taxon>Lusitaniella</taxon>
    </lineage>
</organism>
<keyword evidence="7 11" id="KW-1133">Transmembrane helix</keyword>
<dbReference type="Gene3D" id="2.60.40.1400">
    <property type="entry name" value="G protein-activated inward rectifier potassium channel 1"/>
    <property type="match status" value="1"/>
</dbReference>
<dbReference type="SUPFAM" id="SSF81324">
    <property type="entry name" value="Voltage-gated potassium channels"/>
    <property type="match status" value="1"/>
</dbReference>
<feature type="transmembrane region" description="Helical" evidence="11">
    <location>
        <begin position="106"/>
        <end position="131"/>
    </location>
</feature>
<keyword evidence="2" id="KW-0813">Transport</keyword>
<keyword evidence="10 14" id="KW-0407">Ion channel</keyword>
<dbReference type="InterPro" id="IPR014756">
    <property type="entry name" value="Ig_E-set"/>
</dbReference>
<dbReference type="InterPro" id="IPR041647">
    <property type="entry name" value="IRK_C"/>
</dbReference>
<evidence type="ECO:0000256" key="10">
    <source>
        <dbReference type="ARBA" id="ARBA00023303"/>
    </source>
</evidence>
<reference evidence="14" key="1">
    <citation type="submission" date="2020-10" db="EMBL/GenBank/DDBJ databases">
        <authorList>
            <person name="Castelo-Branco R."/>
            <person name="Eusebio N."/>
            <person name="Adriana R."/>
            <person name="Vieira A."/>
            <person name="Brugerolle De Fraissinette N."/>
            <person name="Rezende De Castro R."/>
            <person name="Schneider M.P."/>
            <person name="Vasconcelos V."/>
            <person name="Leao P.N."/>
        </authorList>
    </citation>
    <scope>NUCLEOTIDE SEQUENCE</scope>
    <source>
        <strain evidence="14">LEGE 07157</strain>
    </source>
</reference>
<dbReference type="GO" id="GO:1990573">
    <property type="term" value="P:potassium ion import across plasma membrane"/>
    <property type="evidence" value="ECO:0007669"/>
    <property type="project" value="TreeGrafter"/>
</dbReference>
<accession>A0A8J7DWA7</accession>
<dbReference type="EMBL" id="JADEWZ010000012">
    <property type="protein sequence ID" value="MBE9116249.1"/>
    <property type="molecule type" value="Genomic_DNA"/>
</dbReference>
<evidence type="ECO:0000256" key="11">
    <source>
        <dbReference type="SAM" id="Phobius"/>
    </source>
</evidence>
<feature type="domain" description="Inward rectifier potassium channel C-terminal" evidence="13">
    <location>
        <begin position="140"/>
        <end position="295"/>
    </location>
</feature>
<comment type="subcellular location">
    <subcellularLocation>
        <location evidence="1">Membrane</location>
        <topology evidence="1">Multi-pass membrane protein</topology>
    </subcellularLocation>
</comment>
<dbReference type="GO" id="GO:0034702">
    <property type="term" value="C:monoatomic ion channel complex"/>
    <property type="evidence" value="ECO:0007669"/>
    <property type="project" value="UniProtKB-KW"/>
</dbReference>